<keyword evidence="1" id="KW-0472">Membrane</keyword>
<proteinExistence type="predicted"/>
<dbReference type="InParanoid" id="B6IIQ7"/>
<dbReference type="AlphaFoldDB" id="B6IIQ7"/>
<evidence type="ECO:0000256" key="1">
    <source>
        <dbReference type="SAM" id="Phobius"/>
    </source>
</evidence>
<reference evidence="2 3" key="2">
    <citation type="journal article" date="2011" name="PLoS Genet.">
        <title>Caenorhabditis briggsae recombinant inbred line genotypes reveal inter-strain incompatibility and the evolution of recombination.</title>
        <authorList>
            <person name="Ross J.A."/>
            <person name="Koboldt D.C."/>
            <person name="Staisch J.E."/>
            <person name="Chamberlin H.M."/>
            <person name="Gupta B.P."/>
            <person name="Miller R.D."/>
            <person name="Baird S.E."/>
            <person name="Haag E.S."/>
        </authorList>
    </citation>
    <scope>NUCLEOTIDE SEQUENCE [LARGE SCALE GENOMIC DNA]</scope>
    <source>
        <strain evidence="2 3">AF16</strain>
    </source>
</reference>
<dbReference type="HOGENOM" id="CLU_2656670_0_0_1"/>
<dbReference type="CTD" id="68917021"/>
<dbReference type="EMBL" id="HE600938">
    <property type="protein sequence ID" value="CAR99787.1"/>
    <property type="molecule type" value="Genomic_DNA"/>
</dbReference>
<evidence type="ECO:0000313" key="2">
    <source>
        <dbReference type="EMBL" id="CAR99787.1"/>
    </source>
</evidence>
<dbReference type="KEGG" id="cbr:CBG_25535"/>
<accession>B6IIQ7</accession>
<gene>
    <name evidence="2" type="ORF">CBG25535</name>
    <name evidence="2" type="ORF">CBG_25535</name>
</gene>
<organism evidence="2 3">
    <name type="scientific">Caenorhabditis briggsae</name>
    <dbReference type="NCBI Taxonomy" id="6238"/>
    <lineage>
        <taxon>Eukaryota</taxon>
        <taxon>Metazoa</taxon>
        <taxon>Ecdysozoa</taxon>
        <taxon>Nematoda</taxon>
        <taxon>Chromadorea</taxon>
        <taxon>Rhabditida</taxon>
        <taxon>Rhabditina</taxon>
        <taxon>Rhabditomorpha</taxon>
        <taxon>Rhabditoidea</taxon>
        <taxon>Rhabditidae</taxon>
        <taxon>Peloderinae</taxon>
        <taxon>Caenorhabditis</taxon>
    </lineage>
</organism>
<dbReference type="Proteomes" id="UP000008549">
    <property type="component" value="Unassembled WGS sequence"/>
</dbReference>
<keyword evidence="1" id="KW-0812">Transmembrane</keyword>
<reference evidence="2 3" key="1">
    <citation type="journal article" date="2003" name="PLoS Biol.">
        <title>The genome sequence of Caenorhabditis briggsae: a platform for comparative genomics.</title>
        <authorList>
            <person name="Stein L.D."/>
            <person name="Bao Z."/>
            <person name="Blasiar D."/>
            <person name="Blumenthal T."/>
            <person name="Brent M.R."/>
            <person name="Chen N."/>
            <person name="Chinwalla A."/>
            <person name="Clarke L."/>
            <person name="Clee C."/>
            <person name="Coghlan A."/>
            <person name="Coulson A."/>
            <person name="D'Eustachio P."/>
            <person name="Fitch D.H."/>
            <person name="Fulton L.A."/>
            <person name="Fulton R.E."/>
            <person name="Griffiths-Jones S."/>
            <person name="Harris T.W."/>
            <person name="Hillier L.W."/>
            <person name="Kamath R."/>
            <person name="Kuwabara P.E."/>
            <person name="Mardis E.R."/>
            <person name="Marra M.A."/>
            <person name="Miner T.L."/>
            <person name="Minx P."/>
            <person name="Mullikin J.C."/>
            <person name="Plumb R.W."/>
            <person name="Rogers J."/>
            <person name="Schein J.E."/>
            <person name="Sohrmann M."/>
            <person name="Spieth J."/>
            <person name="Stajich J.E."/>
            <person name="Wei C."/>
            <person name="Willey D."/>
            <person name="Wilson R.K."/>
            <person name="Durbin R."/>
            <person name="Waterston R.H."/>
        </authorList>
    </citation>
    <scope>NUCLEOTIDE SEQUENCE [LARGE SCALE GENOMIC DNA]</scope>
    <source>
        <strain evidence="2 3">AF16</strain>
    </source>
</reference>
<protein>
    <submittedName>
        <fullName evidence="2">Protein CBG25535</fullName>
    </submittedName>
</protein>
<evidence type="ECO:0000313" key="3">
    <source>
        <dbReference type="Proteomes" id="UP000008549"/>
    </source>
</evidence>
<sequence>MENTPNSHFLLIFPSALCGVFLQFFLNASRNLIRLLFCALAPYLSHARRALLLRMTCTSSRPAPSIDFLYGVYYVS</sequence>
<name>B6IIQ7_CAEBR</name>
<feature type="transmembrane region" description="Helical" evidence="1">
    <location>
        <begin position="7"/>
        <end position="26"/>
    </location>
</feature>
<keyword evidence="1" id="KW-1133">Transmembrane helix</keyword>
<dbReference type="GeneID" id="68917021"/>
<dbReference type="RefSeq" id="XP_045099348.1">
    <property type="nucleotide sequence ID" value="XM_045242193.1"/>
</dbReference>
<keyword evidence="3" id="KW-1185">Reference proteome</keyword>